<feature type="non-terminal residue" evidence="1">
    <location>
        <position position="28"/>
    </location>
</feature>
<reference evidence="1" key="1">
    <citation type="submission" date="2018-05" db="EMBL/GenBank/DDBJ databases">
        <authorList>
            <person name="Lanie J.A."/>
            <person name="Ng W.-L."/>
            <person name="Kazmierczak K.M."/>
            <person name="Andrzejewski T.M."/>
            <person name="Davidsen T.M."/>
            <person name="Wayne K.J."/>
            <person name="Tettelin H."/>
            <person name="Glass J.I."/>
            <person name="Rusch D."/>
            <person name="Podicherti R."/>
            <person name="Tsui H.-C.T."/>
            <person name="Winkler M.E."/>
        </authorList>
    </citation>
    <scope>NUCLEOTIDE SEQUENCE</scope>
</reference>
<accession>A0A382RYW8</accession>
<protein>
    <submittedName>
        <fullName evidence="1">Uncharacterized protein</fullName>
    </submittedName>
</protein>
<dbReference type="EMBL" id="UINC01124591">
    <property type="protein sequence ID" value="SVD01841.1"/>
    <property type="molecule type" value="Genomic_DNA"/>
</dbReference>
<proteinExistence type="predicted"/>
<organism evidence="1">
    <name type="scientific">marine metagenome</name>
    <dbReference type="NCBI Taxonomy" id="408172"/>
    <lineage>
        <taxon>unclassified sequences</taxon>
        <taxon>metagenomes</taxon>
        <taxon>ecological metagenomes</taxon>
    </lineage>
</organism>
<dbReference type="AlphaFoldDB" id="A0A382RYW8"/>
<name>A0A382RYW8_9ZZZZ</name>
<gene>
    <name evidence="1" type="ORF">METZ01_LOCUS354695</name>
</gene>
<evidence type="ECO:0000313" key="1">
    <source>
        <dbReference type="EMBL" id="SVD01841.1"/>
    </source>
</evidence>
<sequence length="28" mass="3352">MAKQQLRSDQGWIFDNFLMLSDNEDVLH</sequence>